<organism evidence="1 2">
    <name type="scientific">Roseburia inulinivorans</name>
    <dbReference type="NCBI Taxonomy" id="360807"/>
    <lineage>
        <taxon>Bacteria</taxon>
        <taxon>Bacillati</taxon>
        <taxon>Bacillota</taxon>
        <taxon>Clostridia</taxon>
        <taxon>Lachnospirales</taxon>
        <taxon>Lachnospiraceae</taxon>
        <taxon>Roseburia</taxon>
    </lineage>
</organism>
<evidence type="ECO:0000313" key="1">
    <source>
        <dbReference type="EMBL" id="CUN73307.1"/>
    </source>
</evidence>
<name>A0A173ZBE5_9FIRM</name>
<dbReference type="AlphaFoldDB" id="A0A173ZBE5"/>
<sequence length="117" mass="13634">MNADELYDLVEGFFGYKAKMRYINSATKEVACILYDSFWLKCDLDDQYGRFGAGLEIGKEGIITEFLGKRCSLNSDVESIKKSLQIIDEYCRLRLPDKFLDVYYKAYVLNQYEDCDI</sequence>
<dbReference type="RefSeq" id="WP_055301758.1">
    <property type="nucleotide sequence ID" value="NZ_CYYR01000006.1"/>
</dbReference>
<gene>
    <name evidence="1" type="ORF">ERS852392_01231</name>
</gene>
<reference evidence="1 2" key="1">
    <citation type="submission" date="2015-09" db="EMBL/GenBank/DDBJ databases">
        <authorList>
            <consortium name="Pathogen Informatics"/>
        </authorList>
    </citation>
    <scope>NUCLEOTIDE SEQUENCE [LARGE SCALE GENOMIC DNA]</scope>
    <source>
        <strain evidence="1 2">2789STDY5608835</strain>
    </source>
</reference>
<evidence type="ECO:0000313" key="2">
    <source>
        <dbReference type="Proteomes" id="UP000095395"/>
    </source>
</evidence>
<accession>A0A173ZBE5</accession>
<dbReference type="Proteomes" id="UP000095395">
    <property type="component" value="Unassembled WGS sequence"/>
</dbReference>
<dbReference type="EMBL" id="CYYR01000006">
    <property type="protein sequence ID" value="CUN73307.1"/>
    <property type="molecule type" value="Genomic_DNA"/>
</dbReference>
<proteinExistence type="predicted"/>
<protein>
    <submittedName>
        <fullName evidence="1">Uncharacterized protein</fullName>
    </submittedName>
</protein>